<sequence length="36" mass="4128">MRGFGSNSLDRISKRVRKETGYITDLVSELERRVSA</sequence>
<dbReference type="AlphaFoldDB" id="X1ATK6"/>
<protein>
    <submittedName>
        <fullName evidence="1">Uncharacterized protein</fullName>
    </submittedName>
</protein>
<evidence type="ECO:0000313" key="1">
    <source>
        <dbReference type="EMBL" id="GAG75613.1"/>
    </source>
</evidence>
<reference evidence="1" key="1">
    <citation type="journal article" date="2014" name="Front. Microbiol.">
        <title>High frequency of phylogenetically diverse reductive dehalogenase-homologous genes in deep subseafloor sedimentary metagenomes.</title>
        <authorList>
            <person name="Kawai M."/>
            <person name="Futagami T."/>
            <person name="Toyoda A."/>
            <person name="Takaki Y."/>
            <person name="Nishi S."/>
            <person name="Hori S."/>
            <person name="Arai W."/>
            <person name="Tsubouchi T."/>
            <person name="Morono Y."/>
            <person name="Uchiyama I."/>
            <person name="Ito T."/>
            <person name="Fujiyama A."/>
            <person name="Inagaki F."/>
            <person name="Takami H."/>
        </authorList>
    </citation>
    <scope>NUCLEOTIDE SEQUENCE</scope>
    <source>
        <strain evidence="1">Expedition CK06-06</strain>
    </source>
</reference>
<comment type="caution">
    <text evidence="1">The sequence shown here is derived from an EMBL/GenBank/DDBJ whole genome shotgun (WGS) entry which is preliminary data.</text>
</comment>
<organism evidence="1">
    <name type="scientific">marine sediment metagenome</name>
    <dbReference type="NCBI Taxonomy" id="412755"/>
    <lineage>
        <taxon>unclassified sequences</taxon>
        <taxon>metagenomes</taxon>
        <taxon>ecological metagenomes</taxon>
    </lineage>
</organism>
<proteinExistence type="predicted"/>
<name>X1ATK6_9ZZZZ</name>
<gene>
    <name evidence="1" type="ORF">S01H4_32828</name>
</gene>
<feature type="non-terminal residue" evidence="1">
    <location>
        <position position="36"/>
    </location>
</feature>
<dbReference type="EMBL" id="BART01017210">
    <property type="protein sequence ID" value="GAG75613.1"/>
    <property type="molecule type" value="Genomic_DNA"/>
</dbReference>
<accession>X1ATK6</accession>